<sequence>VSSPNGPIDLLKDENDVWVEVYHYHEKQVNVFSIYKPDFVFKLSDAKLSASQSANYWHVFNIHMDSGNIVVLPLGETWPVDPNQYLNYMKNNPFDINYAGAIVTGNCGVRASMPYTTKCPYFE</sequence>
<proteinExistence type="predicted"/>
<name>A0A2M7R9K2_9BACT</name>
<dbReference type="AlphaFoldDB" id="A0A2M7R9K2"/>
<reference evidence="2" key="1">
    <citation type="submission" date="2017-09" db="EMBL/GenBank/DDBJ databases">
        <title>Depth-based differentiation of microbial function through sediment-hosted aquifers and enrichment of novel symbionts in the deep terrestrial subsurface.</title>
        <authorList>
            <person name="Probst A.J."/>
            <person name="Ladd B."/>
            <person name="Jarett J.K."/>
            <person name="Geller-Mcgrath D.E."/>
            <person name="Sieber C.M.K."/>
            <person name="Emerson J.B."/>
            <person name="Anantharaman K."/>
            <person name="Thomas B.C."/>
            <person name="Malmstrom R."/>
            <person name="Stieglmeier M."/>
            <person name="Klingl A."/>
            <person name="Woyke T."/>
            <person name="Ryan C.M."/>
            <person name="Banfield J.F."/>
        </authorList>
    </citation>
    <scope>NUCLEOTIDE SEQUENCE [LARGE SCALE GENOMIC DNA]</scope>
</reference>
<feature type="non-terminal residue" evidence="1">
    <location>
        <position position="1"/>
    </location>
</feature>
<gene>
    <name evidence="1" type="ORF">COY69_01525</name>
</gene>
<comment type="caution">
    <text evidence="1">The sequence shown here is derived from an EMBL/GenBank/DDBJ whole genome shotgun (WGS) entry which is preliminary data.</text>
</comment>
<evidence type="ECO:0000313" key="1">
    <source>
        <dbReference type="EMBL" id="PIY93448.1"/>
    </source>
</evidence>
<accession>A0A2M7R9K2</accession>
<protein>
    <submittedName>
        <fullName evidence="1">Uncharacterized protein</fullName>
    </submittedName>
</protein>
<dbReference type="EMBL" id="PFMA01000039">
    <property type="protein sequence ID" value="PIY93448.1"/>
    <property type="molecule type" value="Genomic_DNA"/>
</dbReference>
<dbReference type="Proteomes" id="UP000229449">
    <property type="component" value="Unassembled WGS sequence"/>
</dbReference>
<evidence type="ECO:0000313" key="2">
    <source>
        <dbReference type="Proteomes" id="UP000229449"/>
    </source>
</evidence>
<organism evidence="1 2">
    <name type="scientific">Candidatus Magasanikbacteria bacterium CG_4_10_14_0_8_um_filter_32_14</name>
    <dbReference type="NCBI Taxonomy" id="1974640"/>
    <lineage>
        <taxon>Bacteria</taxon>
        <taxon>Candidatus Magasanikiibacteriota</taxon>
    </lineage>
</organism>